<keyword evidence="3" id="KW-0677">Repeat</keyword>
<protein>
    <submittedName>
        <fullName evidence="5">Uncharacterized protein</fullName>
    </submittedName>
</protein>
<name>A0A915MNT9_MELJA</name>
<keyword evidence="2" id="KW-0732">Signal</keyword>
<dbReference type="WBParaSite" id="scaffold4879_cov249.g8788">
    <property type="protein sequence ID" value="scaffold4879_cov249.g8788"/>
    <property type="gene ID" value="scaffold4879_cov249.g8788"/>
</dbReference>
<accession>A0A915MNT9</accession>
<dbReference type="SMART" id="SM00369">
    <property type="entry name" value="LRR_TYP"/>
    <property type="match status" value="3"/>
</dbReference>
<sequence length="221" mass="24707">MGGNPIERIEDNSFSFANSLLRLDLSHCKINYLNNCFSPISRLQFINLRGNKIKFISNELFGGENSKLEFLVSIDLGQNQIEKVDNFAFAGLPQLQSVDLSYNQLETFNSDTFRGTFLQSENAANVQILDLTGNPINCSPNGTDWIFSLKGKVRILGSCSRMGEQQQNMEGVELTKIGVVGDGNINIEEEINALIEEEEEGVLIESNKEENGWFVLKLGKF</sequence>
<keyword evidence="1" id="KW-0433">Leucine-rich repeat</keyword>
<reference evidence="5" key="1">
    <citation type="submission" date="2022-11" db="UniProtKB">
        <authorList>
            <consortium name="WormBaseParasite"/>
        </authorList>
    </citation>
    <scope>IDENTIFICATION</scope>
</reference>
<dbReference type="Pfam" id="PF13855">
    <property type="entry name" value="LRR_8"/>
    <property type="match status" value="2"/>
</dbReference>
<organism evidence="4 5">
    <name type="scientific">Meloidogyne javanica</name>
    <name type="common">Root-knot nematode worm</name>
    <dbReference type="NCBI Taxonomy" id="6303"/>
    <lineage>
        <taxon>Eukaryota</taxon>
        <taxon>Metazoa</taxon>
        <taxon>Ecdysozoa</taxon>
        <taxon>Nematoda</taxon>
        <taxon>Chromadorea</taxon>
        <taxon>Rhabditida</taxon>
        <taxon>Tylenchina</taxon>
        <taxon>Tylenchomorpha</taxon>
        <taxon>Tylenchoidea</taxon>
        <taxon>Meloidogynidae</taxon>
        <taxon>Meloidogyninae</taxon>
        <taxon>Meloidogyne</taxon>
        <taxon>Meloidogyne incognita group</taxon>
    </lineage>
</organism>
<dbReference type="PANTHER" id="PTHR24366">
    <property type="entry name" value="IG(IMMUNOGLOBULIN) AND LRR(LEUCINE RICH REPEAT) DOMAINS"/>
    <property type="match status" value="1"/>
</dbReference>
<evidence type="ECO:0000313" key="5">
    <source>
        <dbReference type="WBParaSite" id="scaffold4879_cov249.g8788"/>
    </source>
</evidence>
<dbReference type="AlphaFoldDB" id="A0A915MNT9"/>
<dbReference type="Gene3D" id="3.80.10.10">
    <property type="entry name" value="Ribonuclease Inhibitor"/>
    <property type="match status" value="2"/>
</dbReference>
<keyword evidence="4" id="KW-1185">Reference proteome</keyword>
<dbReference type="InterPro" id="IPR001611">
    <property type="entry name" value="Leu-rich_rpt"/>
</dbReference>
<evidence type="ECO:0000256" key="2">
    <source>
        <dbReference type="ARBA" id="ARBA00022729"/>
    </source>
</evidence>
<evidence type="ECO:0000256" key="1">
    <source>
        <dbReference type="ARBA" id="ARBA00022614"/>
    </source>
</evidence>
<dbReference type="InterPro" id="IPR003591">
    <property type="entry name" value="Leu-rich_rpt_typical-subtyp"/>
</dbReference>
<dbReference type="SUPFAM" id="SSF52058">
    <property type="entry name" value="L domain-like"/>
    <property type="match status" value="1"/>
</dbReference>
<dbReference type="InterPro" id="IPR032675">
    <property type="entry name" value="LRR_dom_sf"/>
</dbReference>
<proteinExistence type="predicted"/>
<evidence type="ECO:0000313" key="4">
    <source>
        <dbReference type="Proteomes" id="UP000887561"/>
    </source>
</evidence>
<evidence type="ECO:0000256" key="3">
    <source>
        <dbReference type="ARBA" id="ARBA00022737"/>
    </source>
</evidence>
<dbReference type="Proteomes" id="UP000887561">
    <property type="component" value="Unplaced"/>
</dbReference>
<dbReference type="PANTHER" id="PTHR24366:SF161">
    <property type="entry name" value="TIR DOMAIN-CONTAINING PROTEIN"/>
    <property type="match status" value="1"/>
</dbReference>